<feature type="region of interest" description="Disordered" evidence="1">
    <location>
        <begin position="1"/>
        <end position="51"/>
    </location>
</feature>
<feature type="compositionally biased region" description="Acidic residues" evidence="1">
    <location>
        <begin position="1"/>
        <end position="10"/>
    </location>
</feature>
<dbReference type="Proteomes" id="UP000224080">
    <property type="component" value="Unassembled WGS sequence"/>
</dbReference>
<reference evidence="2 3" key="1">
    <citation type="submission" date="2017-10" db="EMBL/GenBank/DDBJ databases">
        <title>Comparative genomics in systemic dimorphic fungi from Ajellomycetaceae.</title>
        <authorList>
            <person name="Munoz J.F."/>
            <person name="Mcewen J.G."/>
            <person name="Clay O.K."/>
            <person name="Cuomo C.A."/>
        </authorList>
    </citation>
    <scope>NUCLEOTIDE SEQUENCE [LARGE SCALE GENOMIC DNA]</scope>
    <source>
        <strain evidence="2 3">UAMH130</strain>
    </source>
</reference>
<dbReference type="EMBL" id="PDNC01000003">
    <property type="protein sequence ID" value="PGH09779.1"/>
    <property type="molecule type" value="Genomic_DNA"/>
</dbReference>
<feature type="compositionally biased region" description="Polar residues" evidence="1">
    <location>
        <begin position="36"/>
        <end position="45"/>
    </location>
</feature>
<evidence type="ECO:0000256" key="1">
    <source>
        <dbReference type="SAM" id="MobiDB-lite"/>
    </source>
</evidence>
<keyword evidence="3" id="KW-1185">Reference proteome</keyword>
<evidence type="ECO:0000313" key="2">
    <source>
        <dbReference type="EMBL" id="PGH09779.1"/>
    </source>
</evidence>
<protein>
    <submittedName>
        <fullName evidence="2">Uncharacterized protein</fullName>
    </submittedName>
</protein>
<name>A0A2B7XLF6_9EURO</name>
<dbReference type="AlphaFoldDB" id="A0A2B7XLF6"/>
<accession>A0A2B7XLF6</accession>
<organism evidence="2 3">
    <name type="scientific">Blastomyces parvus</name>
    <dbReference type="NCBI Taxonomy" id="2060905"/>
    <lineage>
        <taxon>Eukaryota</taxon>
        <taxon>Fungi</taxon>
        <taxon>Dikarya</taxon>
        <taxon>Ascomycota</taxon>
        <taxon>Pezizomycotina</taxon>
        <taxon>Eurotiomycetes</taxon>
        <taxon>Eurotiomycetidae</taxon>
        <taxon>Onygenales</taxon>
        <taxon>Ajellomycetaceae</taxon>
        <taxon>Blastomyces</taxon>
    </lineage>
</organism>
<gene>
    <name evidence="2" type="ORF">GX51_00463</name>
</gene>
<comment type="caution">
    <text evidence="2">The sequence shown here is derived from an EMBL/GenBank/DDBJ whole genome shotgun (WGS) entry which is preliminary data.</text>
</comment>
<sequence>MSSMSDDYDQDMMLRDYGSSAPPPGPMMSSLDDSAASHSGDTQNEWKMAPEKHYDVMKCRDNKKKLDFVPERSTSGNVYLRQLLT</sequence>
<evidence type="ECO:0000313" key="3">
    <source>
        <dbReference type="Proteomes" id="UP000224080"/>
    </source>
</evidence>
<proteinExistence type="predicted"/>